<feature type="compositionally biased region" description="Polar residues" evidence="1">
    <location>
        <begin position="476"/>
        <end position="486"/>
    </location>
</feature>
<dbReference type="Proteomes" id="UP000481153">
    <property type="component" value="Unassembled WGS sequence"/>
</dbReference>
<reference evidence="2 3" key="1">
    <citation type="submission" date="2019-07" db="EMBL/GenBank/DDBJ databases">
        <title>Genomics analysis of Aphanomyces spp. identifies a new class of oomycete effector associated with host adaptation.</title>
        <authorList>
            <person name="Gaulin E."/>
        </authorList>
    </citation>
    <scope>NUCLEOTIDE SEQUENCE [LARGE SCALE GENOMIC DNA]</scope>
    <source>
        <strain evidence="2 3">ATCC 201684</strain>
    </source>
</reference>
<feature type="compositionally biased region" description="Basic and acidic residues" evidence="1">
    <location>
        <begin position="82"/>
        <end position="93"/>
    </location>
</feature>
<dbReference type="VEuPathDB" id="FungiDB:AeMF1_019596"/>
<organism evidence="2 3">
    <name type="scientific">Aphanomyces euteiches</name>
    <dbReference type="NCBI Taxonomy" id="100861"/>
    <lineage>
        <taxon>Eukaryota</taxon>
        <taxon>Sar</taxon>
        <taxon>Stramenopiles</taxon>
        <taxon>Oomycota</taxon>
        <taxon>Saprolegniomycetes</taxon>
        <taxon>Saprolegniales</taxon>
        <taxon>Verrucalvaceae</taxon>
        <taxon>Aphanomyces</taxon>
    </lineage>
</organism>
<feature type="region of interest" description="Disordered" evidence="1">
    <location>
        <begin position="251"/>
        <end position="276"/>
    </location>
</feature>
<evidence type="ECO:0000256" key="1">
    <source>
        <dbReference type="SAM" id="MobiDB-lite"/>
    </source>
</evidence>
<feature type="compositionally biased region" description="Polar residues" evidence="1">
    <location>
        <begin position="1"/>
        <end position="27"/>
    </location>
</feature>
<accession>A0A6G0WUD4</accession>
<feature type="compositionally biased region" description="Basic and acidic residues" evidence="1">
    <location>
        <begin position="165"/>
        <end position="176"/>
    </location>
</feature>
<evidence type="ECO:0000313" key="3">
    <source>
        <dbReference type="Proteomes" id="UP000481153"/>
    </source>
</evidence>
<dbReference type="AlphaFoldDB" id="A0A6G0WUD4"/>
<evidence type="ECO:0000313" key="2">
    <source>
        <dbReference type="EMBL" id="KAF0731065.1"/>
    </source>
</evidence>
<keyword evidence="3" id="KW-1185">Reference proteome</keyword>
<comment type="caution">
    <text evidence="2">The sequence shown here is derived from an EMBL/GenBank/DDBJ whole genome shotgun (WGS) entry which is preliminary data.</text>
</comment>
<protein>
    <submittedName>
        <fullName evidence="2">Uncharacterized protein</fullName>
    </submittedName>
</protein>
<gene>
    <name evidence="2" type="ORF">Ae201684_011613</name>
</gene>
<dbReference type="EMBL" id="VJMJ01000147">
    <property type="protein sequence ID" value="KAF0731065.1"/>
    <property type="molecule type" value="Genomic_DNA"/>
</dbReference>
<feature type="region of interest" description="Disordered" evidence="1">
    <location>
        <begin position="396"/>
        <end position="486"/>
    </location>
</feature>
<feature type="compositionally biased region" description="Polar residues" evidence="1">
    <location>
        <begin position="94"/>
        <end position="120"/>
    </location>
</feature>
<feature type="compositionally biased region" description="Polar residues" evidence="1">
    <location>
        <begin position="154"/>
        <end position="164"/>
    </location>
</feature>
<sequence length="664" mass="73531">MMTRSSSDGPRTRRSTTLQRVNLTRACSTDRDTQLRRTATPKSVGNHVNKENRLTRHNNAVTPFDARKQSPNRRKAVSEPVVPKERSIVHKDTSSSVQRQEQTESNNRPSRTRNKLSASAKSPALEALVSVSKRHRTSANSKRQVKLQDKTSNQDDGTTCTVPQHENERNAEKASVHGKLVEKVDTLEAVAILSSLKAVAASNAIDSSTTAVESTDMTAILPQVDDPAKLKSITSRDKRNKATTAAIYNIPRKNLQDKSESPKSVSMAPQEDEKPIVPPRALQRLLEIDMILTPTLSRRGGSAPDGSDVFTGVYIDAKNDEDEWCEAVAMQVDPSSAMVLLHFVDGPTTQTTWQHVRRVAGFHHFSKPTTDVKLDPERPKWDGFASLMRDFSRHLKRGVAPSPETKCQAIPRRKRTLSDAQHTPLGREGNKPLKLAQPKTKALKSDVQTTKKRQGKEEVEPQNNQQSKLQRPRPTASKTIHTSHSLDANGVNGAIMLGKRKRVKSKRAMDAMLHGNVESTAHIAIKMEPPSENAMNFKQAMKIDGHPRKRLKGHATIAKAEPSSKRKSLAFKIPVALIDRSSTRPSMPLSQLDSESSSASSRLFGVKPLLSALPTFAPAVMSPESREALRRHYLTHLHQSAHLLRTGIDEFAQRRCQEGTPLSI</sequence>
<name>A0A6G0WUD4_9STRA</name>
<proteinExistence type="predicted"/>
<feature type="region of interest" description="Disordered" evidence="1">
    <location>
        <begin position="1"/>
        <end position="176"/>
    </location>
</feature>